<feature type="compositionally biased region" description="Polar residues" evidence="1">
    <location>
        <begin position="1141"/>
        <end position="1154"/>
    </location>
</feature>
<keyword evidence="2" id="KW-0472">Membrane</keyword>
<dbReference type="SMART" id="SM00321">
    <property type="entry name" value="WSC"/>
    <property type="match status" value="1"/>
</dbReference>
<dbReference type="PROSITE" id="PS51212">
    <property type="entry name" value="WSC"/>
    <property type="match status" value="1"/>
</dbReference>
<keyword evidence="2" id="KW-0812">Transmembrane</keyword>
<keyword evidence="3" id="KW-0732">Signal</keyword>
<dbReference type="Pfam" id="PF00059">
    <property type="entry name" value="Lectin_C"/>
    <property type="match status" value="3"/>
</dbReference>
<dbReference type="Gene3D" id="2.160.10.10">
    <property type="entry name" value="Hexapeptide repeat proteins"/>
    <property type="match status" value="1"/>
</dbReference>
<dbReference type="SUPFAM" id="SSF56436">
    <property type="entry name" value="C-type lectin-like"/>
    <property type="match status" value="4"/>
</dbReference>
<feature type="compositionally biased region" description="Polar residues" evidence="1">
    <location>
        <begin position="857"/>
        <end position="886"/>
    </location>
</feature>
<evidence type="ECO:0000313" key="7">
    <source>
        <dbReference type="Proteomes" id="UP000749559"/>
    </source>
</evidence>
<dbReference type="SUPFAM" id="SSF51161">
    <property type="entry name" value="Trimeric LpxA-like enzymes"/>
    <property type="match status" value="1"/>
</dbReference>
<evidence type="ECO:0000313" key="6">
    <source>
        <dbReference type="EMBL" id="CAH1775121.1"/>
    </source>
</evidence>
<dbReference type="Proteomes" id="UP000749559">
    <property type="component" value="Unassembled WGS sequence"/>
</dbReference>
<protein>
    <submittedName>
        <fullName evidence="6">Uncharacterized protein</fullName>
    </submittedName>
</protein>
<feature type="region of interest" description="Disordered" evidence="1">
    <location>
        <begin position="1131"/>
        <end position="1167"/>
    </location>
</feature>
<feature type="domain" description="C-type lectin" evidence="4">
    <location>
        <begin position="287"/>
        <end position="393"/>
    </location>
</feature>
<feature type="region of interest" description="Disordered" evidence="1">
    <location>
        <begin position="789"/>
        <end position="886"/>
    </location>
</feature>
<keyword evidence="7" id="KW-1185">Reference proteome</keyword>
<dbReference type="CDD" id="cd00037">
    <property type="entry name" value="CLECT"/>
    <property type="match status" value="2"/>
</dbReference>
<dbReference type="PROSITE" id="PS50041">
    <property type="entry name" value="C_TYPE_LECTIN_2"/>
    <property type="match status" value="5"/>
</dbReference>
<dbReference type="InterPro" id="IPR016187">
    <property type="entry name" value="CTDL_fold"/>
</dbReference>
<dbReference type="InterPro" id="IPR001304">
    <property type="entry name" value="C-type_lectin-like"/>
</dbReference>
<keyword evidence="2" id="KW-1133">Transmembrane helix</keyword>
<feature type="domain" description="C-type lectin" evidence="4">
    <location>
        <begin position="456"/>
        <end position="507"/>
    </location>
</feature>
<feature type="region of interest" description="Disordered" evidence="1">
    <location>
        <begin position="1251"/>
        <end position="1295"/>
    </location>
</feature>
<evidence type="ECO:0000259" key="5">
    <source>
        <dbReference type="PROSITE" id="PS51212"/>
    </source>
</evidence>
<feature type="compositionally biased region" description="Polar residues" evidence="1">
    <location>
        <begin position="806"/>
        <end position="831"/>
    </location>
</feature>
<dbReference type="Pfam" id="PF01822">
    <property type="entry name" value="WSC"/>
    <property type="match status" value="1"/>
</dbReference>
<feature type="compositionally biased region" description="Low complexity" evidence="1">
    <location>
        <begin position="832"/>
        <end position="853"/>
    </location>
</feature>
<feature type="compositionally biased region" description="Polar residues" evidence="1">
    <location>
        <begin position="1016"/>
        <end position="1026"/>
    </location>
</feature>
<gene>
    <name evidence="6" type="ORF">OFUS_LOCUS2467</name>
</gene>
<feature type="compositionally biased region" description="Basic residues" evidence="1">
    <location>
        <begin position="1003"/>
        <end position="1015"/>
    </location>
</feature>
<feature type="domain" description="C-type lectin" evidence="4">
    <location>
        <begin position="39"/>
        <end position="145"/>
    </location>
</feature>
<evidence type="ECO:0000259" key="4">
    <source>
        <dbReference type="PROSITE" id="PS50041"/>
    </source>
</evidence>
<feature type="signal peptide" evidence="3">
    <location>
        <begin position="1"/>
        <end position="21"/>
    </location>
</feature>
<dbReference type="PANTHER" id="PTHR22803">
    <property type="entry name" value="MANNOSE, PHOSPHOLIPASE, LECTIN RECEPTOR RELATED"/>
    <property type="match status" value="1"/>
</dbReference>
<evidence type="ECO:0000256" key="1">
    <source>
        <dbReference type="SAM" id="MobiDB-lite"/>
    </source>
</evidence>
<feature type="domain" description="C-type lectin" evidence="4">
    <location>
        <begin position="521"/>
        <end position="635"/>
    </location>
</feature>
<name>A0A8S4N467_OWEFU</name>
<feature type="transmembrane region" description="Helical" evidence="2">
    <location>
        <begin position="930"/>
        <end position="956"/>
    </location>
</feature>
<feature type="compositionally biased region" description="Basic and acidic residues" evidence="1">
    <location>
        <begin position="1264"/>
        <end position="1282"/>
    </location>
</feature>
<feature type="domain" description="C-type lectin" evidence="4">
    <location>
        <begin position="159"/>
        <end position="273"/>
    </location>
</feature>
<dbReference type="InterPro" id="IPR011004">
    <property type="entry name" value="Trimer_LpxA-like_sf"/>
</dbReference>
<evidence type="ECO:0000256" key="2">
    <source>
        <dbReference type="SAM" id="Phobius"/>
    </source>
</evidence>
<feature type="chain" id="PRO_5035742661" evidence="3">
    <location>
        <begin position="22"/>
        <end position="1295"/>
    </location>
</feature>
<comment type="caution">
    <text evidence="6">The sequence shown here is derived from an EMBL/GenBank/DDBJ whole genome shotgun (WGS) entry which is preliminary data.</text>
</comment>
<feature type="region of interest" description="Disordered" evidence="1">
    <location>
        <begin position="992"/>
        <end position="1030"/>
    </location>
</feature>
<accession>A0A8S4N467</accession>
<dbReference type="InterPro" id="IPR002889">
    <property type="entry name" value="WSC_carb-bd"/>
</dbReference>
<reference evidence="6" key="1">
    <citation type="submission" date="2022-03" db="EMBL/GenBank/DDBJ databases">
        <authorList>
            <person name="Martin C."/>
        </authorList>
    </citation>
    <scope>NUCLEOTIDE SEQUENCE</scope>
</reference>
<dbReference type="Gene3D" id="3.10.100.10">
    <property type="entry name" value="Mannose-Binding Protein A, subunit A"/>
    <property type="match status" value="4"/>
</dbReference>
<dbReference type="OrthoDB" id="6158016at2759"/>
<sequence>MTRMIINSILFMIFISYTCQASIVQKGWSVFMHINTTVTRQRAAEVCYNSFGYIPDVTSPYQETNLEEALANFKVQSTWLMIQERSLDWGWINGSGMYRSWASGQPNNYNGYQACAAMDDLEWWRYYDYNWNDEACIEKLGYICQTANSNCSEDGYFKRADNCYYVSAGLFSWFESHYECIKRDGYLVTIDSPEEQIILKTLLNENFDKFKYWIGLVRSKWSRKSNGEVMYTKWAPKEPSNSAEPCAIVQHQQDNTYAWYDTLCNTTQPLVCQLHKPTWDNIVKHQYDETKGYFNPETTGTWHYASLLCNSIVVHGDMTVPMDDNDTAALGQILTSNGWDNVWLGVKETKTPWQWAAGSGIIEEQGCFWDNRNDRTMTLIIDDFHGMTRTTCVNTCRQVGSLFAGLQGGKDCYCSDNFDFERIGPPSPTDPKCDLPCAGDETETCGGKYLNQVIAVDGMYSNWAASQPNNYDGYQACGAIDDLEAFREYGYAWNDERCNTKLPYICRRERDPSCYGVEYPMEDNCYFISVEARSWYDARSDCIETGGDLVTVHSAMVQQHITQIINENNFPKNKYWIGLFKGDWLLRDGQKVTFSKWAEGEPDERNGLCVQLIENNGEYLWRDALCTDTSNIVCDIRIPSLTTINPTTMSSNGTSFAPNVSLISESTTIATHTLMSNATVSPKTTMSSNVTITPNMTISESTTMATITAISNATISPNATMSYNSSIGPASSVPRYTTVSSNTAVSPNVTLLPNTTALPDATTVPSTIASGVTPNTTSSSATETILQTTQSISNKTSSEHLGETTLFRNQTTYPTSTPSLNVSNNTPSESITETTAKMTTRSSTTTQGMTTSRTYDKTTNISGDLENTSPVSNTSSGQTRSVHSENVTSSMISNPTVMLGSSTTDTIVGNGNNTGINVGPLHGSDVPVPLSVIIVIAVVGTFLLLIVAAVMAYCCGRRKQSHESNMKSTGNANGDIEQNGVHAIDGVTVTSTQDGDNIEQHKVQMRKHSKSKTRKVSSILSRSSKTNSRDNIDEDMELENIAVAYKDSDDETIDGDPHERNQTEINVEINSRIMGTTNTQKDDFIDDKDDEIKTLDKDSIQYENNAFEYDEESYPSITLDSVLQGVLDLPSNNKENKDHNNVINNKGDTEINITSDKDESNNNDGKAIINDDMKLAQSKHVNSAIHENNENEILQSKNNETHEDHASQNKYSYPVDKNRSWKNTAFDKNSSNESQARGMFDMSTDISACDTVSSHGSSVDEAGSAERDDTYASDDQDTHIAVDNDYVYRVNDHND</sequence>
<proteinExistence type="predicted"/>
<feature type="domain" description="WSC" evidence="5">
    <location>
        <begin position="361"/>
        <end position="457"/>
    </location>
</feature>
<dbReference type="InterPro" id="IPR050111">
    <property type="entry name" value="C-type_lectin/snaclec_domain"/>
</dbReference>
<dbReference type="InterPro" id="IPR016186">
    <property type="entry name" value="C-type_lectin-like/link_sf"/>
</dbReference>
<evidence type="ECO:0000256" key="3">
    <source>
        <dbReference type="SAM" id="SignalP"/>
    </source>
</evidence>
<organism evidence="6 7">
    <name type="scientific">Owenia fusiformis</name>
    <name type="common">Polychaete worm</name>
    <dbReference type="NCBI Taxonomy" id="6347"/>
    <lineage>
        <taxon>Eukaryota</taxon>
        <taxon>Metazoa</taxon>
        <taxon>Spiralia</taxon>
        <taxon>Lophotrochozoa</taxon>
        <taxon>Annelida</taxon>
        <taxon>Polychaeta</taxon>
        <taxon>Sedentaria</taxon>
        <taxon>Canalipalpata</taxon>
        <taxon>Sabellida</taxon>
        <taxon>Oweniida</taxon>
        <taxon>Oweniidae</taxon>
        <taxon>Owenia</taxon>
    </lineage>
</organism>
<dbReference type="EMBL" id="CAIIXF020000001">
    <property type="protein sequence ID" value="CAH1775121.1"/>
    <property type="molecule type" value="Genomic_DNA"/>
</dbReference>
<dbReference type="SMART" id="SM00034">
    <property type="entry name" value="CLECT"/>
    <property type="match status" value="3"/>
</dbReference>